<evidence type="ECO:0000256" key="1">
    <source>
        <dbReference type="SAM" id="MobiDB-lite"/>
    </source>
</evidence>
<dbReference type="AlphaFoldDB" id="Q6YYM3"/>
<feature type="compositionally biased region" description="Pro residues" evidence="1">
    <location>
        <begin position="56"/>
        <end position="65"/>
    </location>
</feature>
<evidence type="ECO:0000313" key="2">
    <source>
        <dbReference type="EMBL" id="BAC99845.1"/>
    </source>
</evidence>
<protein>
    <submittedName>
        <fullName evidence="2">Uncharacterized protein</fullName>
    </submittedName>
</protein>
<evidence type="ECO:0000313" key="3">
    <source>
        <dbReference type="Proteomes" id="UP000000763"/>
    </source>
</evidence>
<dbReference type="Proteomes" id="UP000000763">
    <property type="component" value="Chromosome 8"/>
</dbReference>
<dbReference type="EMBL" id="AP005605">
    <property type="protein sequence ID" value="BAC99845.1"/>
    <property type="molecule type" value="Genomic_DNA"/>
</dbReference>
<reference evidence="3" key="1">
    <citation type="journal article" date="2005" name="Nature">
        <title>The map-based sequence of the rice genome.</title>
        <authorList>
            <consortium name="International rice genome sequencing project (IRGSP)"/>
            <person name="Matsumoto T."/>
            <person name="Wu J."/>
            <person name="Kanamori H."/>
            <person name="Katayose Y."/>
            <person name="Fujisawa M."/>
            <person name="Namiki N."/>
            <person name="Mizuno H."/>
            <person name="Yamamoto K."/>
            <person name="Antonio B.A."/>
            <person name="Baba T."/>
            <person name="Sakata K."/>
            <person name="Nagamura Y."/>
            <person name="Aoki H."/>
            <person name="Arikawa K."/>
            <person name="Arita K."/>
            <person name="Bito T."/>
            <person name="Chiden Y."/>
            <person name="Fujitsuka N."/>
            <person name="Fukunaka R."/>
            <person name="Hamada M."/>
            <person name="Harada C."/>
            <person name="Hayashi A."/>
            <person name="Hijishita S."/>
            <person name="Honda M."/>
            <person name="Hosokawa S."/>
            <person name="Ichikawa Y."/>
            <person name="Idonuma A."/>
            <person name="Iijima M."/>
            <person name="Ikeda M."/>
            <person name="Ikeno M."/>
            <person name="Ito K."/>
            <person name="Ito S."/>
            <person name="Ito T."/>
            <person name="Ito Y."/>
            <person name="Ito Y."/>
            <person name="Iwabuchi A."/>
            <person name="Kamiya K."/>
            <person name="Karasawa W."/>
            <person name="Kurita K."/>
            <person name="Katagiri S."/>
            <person name="Kikuta A."/>
            <person name="Kobayashi H."/>
            <person name="Kobayashi N."/>
            <person name="Machita K."/>
            <person name="Maehara T."/>
            <person name="Masukawa M."/>
            <person name="Mizubayashi T."/>
            <person name="Mukai Y."/>
            <person name="Nagasaki H."/>
            <person name="Nagata Y."/>
            <person name="Naito S."/>
            <person name="Nakashima M."/>
            <person name="Nakama Y."/>
            <person name="Nakamichi Y."/>
            <person name="Nakamura M."/>
            <person name="Meguro A."/>
            <person name="Negishi M."/>
            <person name="Ohta I."/>
            <person name="Ohta T."/>
            <person name="Okamoto M."/>
            <person name="Ono N."/>
            <person name="Saji S."/>
            <person name="Sakaguchi M."/>
            <person name="Sakai K."/>
            <person name="Shibata M."/>
            <person name="Shimokawa T."/>
            <person name="Song J."/>
            <person name="Takazaki Y."/>
            <person name="Terasawa K."/>
            <person name="Tsugane M."/>
            <person name="Tsuji K."/>
            <person name="Ueda S."/>
            <person name="Waki K."/>
            <person name="Yamagata H."/>
            <person name="Yamamoto M."/>
            <person name="Yamamoto S."/>
            <person name="Yamane H."/>
            <person name="Yoshiki S."/>
            <person name="Yoshihara R."/>
            <person name="Yukawa K."/>
            <person name="Zhong H."/>
            <person name="Yano M."/>
            <person name="Yuan Q."/>
            <person name="Ouyang S."/>
            <person name="Liu J."/>
            <person name="Jones K.M."/>
            <person name="Gansberger K."/>
            <person name="Moffat K."/>
            <person name="Hill J."/>
            <person name="Bera J."/>
            <person name="Fadrosh D."/>
            <person name="Jin S."/>
            <person name="Johri S."/>
            <person name="Kim M."/>
            <person name="Overton L."/>
            <person name="Reardon M."/>
            <person name="Tsitrin T."/>
            <person name="Vuong H."/>
            <person name="Weaver B."/>
            <person name="Ciecko A."/>
            <person name="Tallon L."/>
            <person name="Jackson J."/>
            <person name="Pai G."/>
            <person name="Aken S.V."/>
            <person name="Utterback T."/>
            <person name="Reidmuller S."/>
            <person name="Feldblyum T."/>
            <person name="Hsiao J."/>
            <person name="Zismann V."/>
            <person name="Iobst S."/>
            <person name="de Vazeille A.R."/>
            <person name="Buell C.R."/>
            <person name="Ying K."/>
            <person name="Li Y."/>
            <person name="Lu T."/>
            <person name="Huang Y."/>
            <person name="Zhao Q."/>
            <person name="Feng Q."/>
            <person name="Zhang L."/>
            <person name="Zhu J."/>
            <person name="Weng Q."/>
            <person name="Mu J."/>
            <person name="Lu Y."/>
            <person name="Fan D."/>
            <person name="Liu Y."/>
            <person name="Guan J."/>
            <person name="Zhang Y."/>
            <person name="Yu S."/>
            <person name="Liu X."/>
            <person name="Zhang Y."/>
            <person name="Hong G."/>
            <person name="Han B."/>
            <person name="Choisne N."/>
            <person name="Demange N."/>
            <person name="Orjeda G."/>
            <person name="Samain S."/>
            <person name="Cattolico L."/>
            <person name="Pelletier E."/>
            <person name="Couloux A."/>
            <person name="Segurens B."/>
            <person name="Wincker P."/>
            <person name="D'Hont A."/>
            <person name="Scarpelli C."/>
            <person name="Weissenbach J."/>
            <person name="Salanoubat M."/>
            <person name="Quetier F."/>
            <person name="Yu Y."/>
            <person name="Kim H.R."/>
            <person name="Rambo T."/>
            <person name="Currie J."/>
            <person name="Collura K."/>
            <person name="Luo M."/>
            <person name="Yang T."/>
            <person name="Ammiraju J.S.S."/>
            <person name="Engler F."/>
            <person name="Soderlund C."/>
            <person name="Wing R.A."/>
            <person name="Palmer L.E."/>
            <person name="de la Bastide M."/>
            <person name="Spiegel L."/>
            <person name="Nascimento L."/>
            <person name="Zutavern T."/>
            <person name="O'Shaughnessy A."/>
            <person name="Dike S."/>
            <person name="Dedhia N."/>
            <person name="Preston R."/>
            <person name="Balija V."/>
            <person name="McCombie W.R."/>
            <person name="Chow T."/>
            <person name="Chen H."/>
            <person name="Chung M."/>
            <person name="Chen C."/>
            <person name="Shaw J."/>
            <person name="Wu H."/>
            <person name="Hsiao K."/>
            <person name="Chao Y."/>
            <person name="Chu M."/>
            <person name="Cheng C."/>
            <person name="Hour A."/>
            <person name="Lee P."/>
            <person name="Lin S."/>
            <person name="Lin Y."/>
            <person name="Liou J."/>
            <person name="Liu S."/>
            <person name="Hsing Y."/>
            <person name="Raghuvanshi S."/>
            <person name="Mohanty A."/>
            <person name="Bharti A.K."/>
            <person name="Gaur A."/>
            <person name="Gupta V."/>
            <person name="Kumar D."/>
            <person name="Ravi V."/>
            <person name="Vij S."/>
            <person name="Kapur A."/>
            <person name="Khurana P."/>
            <person name="Khurana P."/>
            <person name="Khurana J.P."/>
            <person name="Tyagi A.K."/>
            <person name="Gaikwad K."/>
            <person name="Singh A."/>
            <person name="Dalal V."/>
            <person name="Srivastava S."/>
            <person name="Dixit A."/>
            <person name="Pal A.K."/>
            <person name="Ghazi I.A."/>
            <person name="Yadav M."/>
            <person name="Pandit A."/>
            <person name="Bhargava A."/>
            <person name="Sureshbabu K."/>
            <person name="Batra K."/>
            <person name="Sharma T.R."/>
            <person name="Mohapatra T."/>
            <person name="Singh N.K."/>
            <person name="Messing J."/>
            <person name="Nelson A.B."/>
            <person name="Fuks G."/>
            <person name="Kavchok S."/>
            <person name="Keizer G."/>
            <person name="Linton E."/>
            <person name="Llaca V."/>
            <person name="Song R."/>
            <person name="Tanyolac B."/>
            <person name="Young S."/>
            <person name="Ho-Il K."/>
            <person name="Hahn J.H."/>
            <person name="Sangsakoo G."/>
            <person name="Vanavichit A."/>
            <person name="de Mattos Luiz.A.T."/>
            <person name="Zimmer P.D."/>
            <person name="Malone G."/>
            <person name="Dellagostin O."/>
            <person name="de Oliveira A.C."/>
            <person name="Bevan M."/>
            <person name="Bancroft I."/>
            <person name="Minx P."/>
            <person name="Cordum H."/>
            <person name="Wilson R."/>
            <person name="Cheng Z."/>
            <person name="Jin W."/>
            <person name="Jiang J."/>
            <person name="Leong S.A."/>
            <person name="Iwama H."/>
            <person name="Gojobori T."/>
            <person name="Itoh T."/>
            <person name="Niimura Y."/>
            <person name="Fujii Y."/>
            <person name="Habara T."/>
            <person name="Sakai H."/>
            <person name="Sato Y."/>
            <person name="Wilson G."/>
            <person name="Kumar K."/>
            <person name="McCouch S."/>
            <person name="Juretic N."/>
            <person name="Hoen D."/>
            <person name="Wright S."/>
            <person name="Bruskiewich R."/>
            <person name="Bureau T."/>
            <person name="Miyao A."/>
            <person name="Hirochika H."/>
            <person name="Nishikawa T."/>
            <person name="Kadowaki K."/>
            <person name="Sugiura M."/>
            <person name="Burr B."/>
            <person name="Sasaki T."/>
        </authorList>
    </citation>
    <scope>NUCLEOTIDE SEQUENCE [LARGE SCALE GENOMIC DNA]</scope>
    <source>
        <strain evidence="3">cv. Nipponbare</strain>
    </source>
</reference>
<name>Q6YYM3_ORYSJ</name>
<feature type="region of interest" description="Disordered" evidence="1">
    <location>
        <begin position="23"/>
        <end position="74"/>
    </location>
</feature>
<accession>Q6YYM3</accession>
<reference evidence="3" key="2">
    <citation type="journal article" date="2008" name="Nucleic Acids Res.">
        <title>The rice annotation project database (RAP-DB): 2008 update.</title>
        <authorList>
            <consortium name="The rice annotation project (RAP)"/>
        </authorList>
    </citation>
    <scope>GENOME REANNOTATION</scope>
    <source>
        <strain evidence="3">cv. Nipponbare</strain>
    </source>
</reference>
<sequence>MGTAVLRACAVVFGRRRRLRTGRRRLPRCRSPPVTARAAAGRHGRRSALRPSRARPAPPSPPLEPLPGGAHQPVDHHSLSFPLWSRCQWGPLASRPSPFLSAADVWGPRVGAGCPLLTRRIQARVGVMEFGWALRRPMRLPDSPRHERGLPAALRGVGVKPEKCSASELKMELEDQGSDPS</sequence>
<proteinExistence type="predicted"/>
<organism evidence="2 3">
    <name type="scientific">Oryza sativa subsp. japonica</name>
    <name type="common">Rice</name>
    <dbReference type="NCBI Taxonomy" id="39947"/>
    <lineage>
        <taxon>Eukaryota</taxon>
        <taxon>Viridiplantae</taxon>
        <taxon>Streptophyta</taxon>
        <taxon>Embryophyta</taxon>
        <taxon>Tracheophyta</taxon>
        <taxon>Spermatophyta</taxon>
        <taxon>Magnoliopsida</taxon>
        <taxon>Liliopsida</taxon>
        <taxon>Poales</taxon>
        <taxon>Poaceae</taxon>
        <taxon>BOP clade</taxon>
        <taxon>Oryzoideae</taxon>
        <taxon>Oryzeae</taxon>
        <taxon>Oryzinae</taxon>
        <taxon>Oryza</taxon>
        <taxon>Oryza sativa</taxon>
    </lineage>
</organism>
<gene>
    <name evidence="2" type="primary">OJ1449_C01.52</name>
</gene>